<reference evidence="2" key="1">
    <citation type="submission" date="2021-05" db="EMBL/GenBank/DDBJ databases">
        <authorList>
            <person name="Alioto T."/>
            <person name="Alioto T."/>
            <person name="Gomez Garrido J."/>
        </authorList>
    </citation>
    <scope>NUCLEOTIDE SEQUENCE</scope>
</reference>
<name>A0A8D8BVX7_CULPI</name>
<evidence type="ECO:0000256" key="1">
    <source>
        <dbReference type="SAM" id="MobiDB-lite"/>
    </source>
</evidence>
<protein>
    <submittedName>
        <fullName evidence="2">(northern house mosquito) hypothetical protein</fullName>
    </submittedName>
</protein>
<proteinExistence type="predicted"/>
<evidence type="ECO:0000313" key="2">
    <source>
        <dbReference type="EMBL" id="CAG6482829.1"/>
    </source>
</evidence>
<dbReference type="EMBL" id="HBUE01094545">
    <property type="protein sequence ID" value="CAG6482829.1"/>
    <property type="molecule type" value="Transcribed_RNA"/>
</dbReference>
<sequence length="214" mass="24133">MARNAQQPDWPNEQPVRQPPHRGRIERGRGSAHRGLWNRLRNRYRHRRLHPDAGVLLWNLRPQTHFRGGQHARLHVPHGARNLHDGCGRPDDPLRVGHASHHEDLGWSEGIGGAQAGREDRPEEVAVLLRHQFRRHQVQSGSLAAAACDDPHGGLLWRFGAGRRREGDPVRIGTHEQDVALLDDPGTGQLQQHARQWKATESVCGVGQKADRKL</sequence>
<dbReference type="AlphaFoldDB" id="A0A8D8BVX7"/>
<feature type="region of interest" description="Disordered" evidence="1">
    <location>
        <begin position="1"/>
        <end position="30"/>
    </location>
</feature>
<organism evidence="2">
    <name type="scientific">Culex pipiens</name>
    <name type="common">House mosquito</name>
    <dbReference type="NCBI Taxonomy" id="7175"/>
    <lineage>
        <taxon>Eukaryota</taxon>
        <taxon>Metazoa</taxon>
        <taxon>Ecdysozoa</taxon>
        <taxon>Arthropoda</taxon>
        <taxon>Hexapoda</taxon>
        <taxon>Insecta</taxon>
        <taxon>Pterygota</taxon>
        <taxon>Neoptera</taxon>
        <taxon>Endopterygota</taxon>
        <taxon>Diptera</taxon>
        <taxon>Nematocera</taxon>
        <taxon>Culicoidea</taxon>
        <taxon>Culicidae</taxon>
        <taxon>Culicinae</taxon>
        <taxon>Culicini</taxon>
        <taxon>Culex</taxon>
        <taxon>Culex</taxon>
    </lineage>
</organism>
<accession>A0A8D8BVX7</accession>